<dbReference type="InterPro" id="IPR036908">
    <property type="entry name" value="RlpA-like_sf"/>
</dbReference>
<keyword evidence="3" id="KW-1185">Reference proteome</keyword>
<reference evidence="2" key="2">
    <citation type="journal article" date="2020" name="Nat. Commun.">
        <title>Large-scale genome sequencing of mycorrhizal fungi provides insights into the early evolution of symbiotic traits.</title>
        <authorList>
            <person name="Miyauchi S."/>
            <person name="Kiss E."/>
            <person name="Kuo A."/>
            <person name="Drula E."/>
            <person name="Kohler A."/>
            <person name="Sanchez-Garcia M."/>
            <person name="Morin E."/>
            <person name="Andreopoulos B."/>
            <person name="Barry K.W."/>
            <person name="Bonito G."/>
            <person name="Buee M."/>
            <person name="Carver A."/>
            <person name="Chen C."/>
            <person name="Cichocki N."/>
            <person name="Clum A."/>
            <person name="Culley D."/>
            <person name="Crous P.W."/>
            <person name="Fauchery L."/>
            <person name="Girlanda M."/>
            <person name="Hayes R.D."/>
            <person name="Keri Z."/>
            <person name="LaButti K."/>
            <person name="Lipzen A."/>
            <person name="Lombard V."/>
            <person name="Magnuson J."/>
            <person name="Maillard F."/>
            <person name="Murat C."/>
            <person name="Nolan M."/>
            <person name="Ohm R.A."/>
            <person name="Pangilinan J."/>
            <person name="Pereira M.F."/>
            <person name="Perotto S."/>
            <person name="Peter M."/>
            <person name="Pfister S."/>
            <person name="Riley R."/>
            <person name="Sitrit Y."/>
            <person name="Stielow J.B."/>
            <person name="Szollosi G."/>
            <person name="Zifcakova L."/>
            <person name="Stursova M."/>
            <person name="Spatafora J.W."/>
            <person name="Tedersoo L."/>
            <person name="Vaario L.M."/>
            <person name="Yamada A."/>
            <person name="Yan M."/>
            <person name="Wang P."/>
            <person name="Xu J."/>
            <person name="Bruns T."/>
            <person name="Baldrian P."/>
            <person name="Vilgalys R."/>
            <person name="Dunand C."/>
            <person name="Henrissat B."/>
            <person name="Grigoriev I.V."/>
            <person name="Hibbett D."/>
            <person name="Nagy L.G."/>
            <person name="Martin F.M."/>
        </authorList>
    </citation>
    <scope>NUCLEOTIDE SEQUENCE</scope>
    <source>
        <strain evidence="2">BED1</strain>
    </source>
</reference>
<proteinExistence type="predicted"/>
<organism evidence="2 3">
    <name type="scientific">Boletus edulis BED1</name>
    <dbReference type="NCBI Taxonomy" id="1328754"/>
    <lineage>
        <taxon>Eukaryota</taxon>
        <taxon>Fungi</taxon>
        <taxon>Dikarya</taxon>
        <taxon>Basidiomycota</taxon>
        <taxon>Agaricomycotina</taxon>
        <taxon>Agaricomycetes</taxon>
        <taxon>Agaricomycetidae</taxon>
        <taxon>Boletales</taxon>
        <taxon>Boletineae</taxon>
        <taxon>Boletaceae</taxon>
        <taxon>Boletoideae</taxon>
        <taxon>Boletus</taxon>
    </lineage>
</organism>
<dbReference type="Proteomes" id="UP001194468">
    <property type="component" value="Unassembled WGS sequence"/>
</dbReference>
<evidence type="ECO:0000313" key="3">
    <source>
        <dbReference type="Proteomes" id="UP001194468"/>
    </source>
</evidence>
<sequence>MDQVRFGTSGPASTLCGRQVQITNLNNGWTATVTIADDCPTCQNSNSIDLSVGAFQALQPDLSVGEFPISWSYL</sequence>
<evidence type="ECO:0000313" key="2">
    <source>
        <dbReference type="EMBL" id="KAF8447726.1"/>
    </source>
</evidence>
<evidence type="ECO:0008006" key="4">
    <source>
        <dbReference type="Google" id="ProtNLM"/>
    </source>
</evidence>
<protein>
    <recommendedName>
        <fullName evidence="4">RlpA-like protein double-psi beta-barrel domain-containing protein</fullName>
    </recommendedName>
</protein>
<name>A0AAD4C3T8_BOLED</name>
<dbReference type="InterPro" id="IPR051477">
    <property type="entry name" value="Expansin_CellWall"/>
</dbReference>
<evidence type="ECO:0000256" key="1">
    <source>
        <dbReference type="ARBA" id="ARBA00022729"/>
    </source>
</evidence>
<dbReference type="CDD" id="cd22191">
    <property type="entry name" value="DPBB_RlpA_EXP_N-like"/>
    <property type="match status" value="1"/>
</dbReference>
<dbReference type="PANTHER" id="PTHR31836:SF28">
    <property type="entry name" value="SRCR DOMAIN-CONTAINING PROTEIN-RELATED"/>
    <property type="match status" value="1"/>
</dbReference>
<dbReference type="EMBL" id="WHUW01000004">
    <property type="protein sequence ID" value="KAF8447726.1"/>
    <property type="molecule type" value="Genomic_DNA"/>
</dbReference>
<dbReference type="AlphaFoldDB" id="A0AAD4C3T8"/>
<accession>A0AAD4C3T8</accession>
<reference evidence="2" key="1">
    <citation type="submission" date="2019-10" db="EMBL/GenBank/DDBJ databases">
        <authorList>
            <consortium name="DOE Joint Genome Institute"/>
            <person name="Kuo A."/>
            <person name="Miyauchi S."/>
            <person name="Kiss E."/>
            <person name="Drula E."/>
            <person name="Kohler A."/>
            <person name="Sanchez-Garcia M."/>
            <person name="Andreopoulos B."/>
            <person name="Barry K.W."/>
            <person name="Bonito G."/>
            <person name="Buee M."/>
            <person name="Carver A."/>
            <person name="Chen C."/>
            <person name="Cichocki N."/>
            <person name="Clum A."/>
            <person name="Culley D."/>
            <person name="Crous P.W."/>
            <person name="Fauchery L."/>
            <person name="Girlanda M."/>
            <person name="Hayes R."/>
            <person name="Keri Z."/>
            <person name="LaButti K."/>
            <person name="Lipzen A."/>
            <person name="Lombard V."/>
            <person name="Magnuson J."/>
            <person name="Maillard F."/>
            <person name="Morin E."/>
            <person name="Murat C."/>
            <person name="Nolan M."/>
            <person name="Ohm R."/>
            <person name="Pangilinan J."/>
            <person name="Pereira M."/>
            <person name="Perotto S."/>
            <person name="Peter M."/>
            <person name="Riley R."/>
            <person name="Sitrit Y."/>
            <person name="Stielow B."/>
            <person name="Szollosi G."/>
            <person name="Zifcakova L."/>
            <person name="Stursova M."/>
            <person name="Spatafora J.W."/>
            <person name="Tedersoo L."/>
            <person name="Vaario L.-M."/>
            <person name="Yamada A."/>
            <person name="Yan M."/>
            <person name="Wang P."/>
            <person name="Xu J."/>
            <person name="Bruns T."/>
            <person name="Baldrian P."/>
            <person name="Vilgalys R."/>
            <person name="Henrissat B."/>
            <person name="Grigoriev I.V."/>
            <person name="Hibbett D."/>
            <person name="Nagy L.G."/>
            <person name="Martin F.M."/>
        </authorList>
    </citation>
    <scope>NUCLEOTIDE SEQUENCE</scope>
    <source>
        <strain evidence="2">BED1</strain>
    </source>
</reference>
<dbReference type="Gene3D" id="2.40.40.10">
    <property type="entry name" value="RlpA-like domain"/>
    <property type="match status" value="1"/>
</dbReference>
<comment type="caution">
    <text evidence="2">The sequence shown here is derived from an EMBL/GenBank/DDBJ whole genome shotgun (WGS) entry which is preliminary data.</text>
</comment>
<dbReference type="SUPFAM" id="SSF50685">
    <property type="entry name" value="Barwin-like endoglucanases"/>
    <property type="match status" value="1"/>
</dbReference>
<keyword evidence="1" id="KW-0732">Signal</keyword>
<gene>
    <name evidence="2" type="ORF">L210DRAFT_3527039</name>
</gene>
<dbReference type="PANTHER" id="PTHR31836">
    <property type="match status" value="1"/>
</dbReference>